<dbReference type="Proteomes" id="UP001597215">
    <property type="component" value="Unassembled WGS sequence"/>
</dbReference>
<dbReference type="EMBL" id="JBHUEL010000003">
    <property type="protein sequence ID" value="MFD1766167.1"/>
    <property type="molecule type" value="Genomic_DNA"/>
</dbReference>
<dbReference type="InterPro" id="IPR027417">
    <property type="entry name" value="P-loop_NTPase"/>
</dbReference>
<comment type="caution">
    <text evidence="1">The sequence shown here is derived from an EMBL/GenBank/DDBJ whole genome shotgun (WGS) entry which is preliminary data.</text>
</comment>
<evidence type="ECO:0000313" key="2">
    <source>
        <dbReference type="Proteomes" id="UP001597215"/>
    </source>
</evidence>
<gene>
    <name evidence="1" type="ORF">ACFSAG_04835</name>
</gene>
<dbReference type="RefSeq" id="WP_374611889.1">
    <property type="nucleotide sequence ID" value="NZ_JBHUEL010000003.1"/>
</dbReference>
<protein>
    <submittedName>
        <fullName evidence="1">AAA family ATPase</fullName>
    </submittedName>
</protein>
<evidence type="ECO:0000313" key="1">
    <source>
        <dbReference type="EMBL" id="MFD1766167.1"/>
    </source>
</evidence>
<dbReference type="Gene3D" id="3.40.50.300">
    <property type="entry name" value="P-loop containing nucleotide triphosphate hydrolases"/>
    <property type="match status" value="1"/>
</dbReference>
<dbReference type="SUPFAM" id="SSF52540">
    <property type="entry name" value="P-loop containing nucleoside triphosphate hydrolases"/>
    <property type="match status" value="1"/>
</dbReference>
<name>A0ABW4MCU3_9SPHN</name>
<accession>A0ABW4MCU3</accession>
<reference evidence="2" key="1">
    <citation type="journal article" date="2019" name="Int. J. Syst. Evol. Microbiol.">
        <title>The Global Catalogue of Microorganisms (GCM) 10K type strain sequencing project: providing services to taxonomists for standard genome sequencing and annotation.</title>
        <authorList>
            <consortium name="The Broad Institute Genomics Platform"/>
            <consortium name="The Broad Institute Genome Sequencing Center for Infectious Disease"/>
            <person name="Wu L."/>
            <person name="Ma J."/>
        </authorList>
    </citation>
    <scope>NUCLEOTIDE SEQUENCE [LARGE SCALE GENOMIC DNA]</scope>
    <source>
        <strain evidence="2">CGMCC 1.12449</strain>
    </source>
</reference>
<proteinExistence type="predicted"/>
<keyword evidence="2" id="KW-1185">Reference proteome</keyword>
<sequence length="166" mass="19134">MPKVILVVGCTGAGKTTYARKLADELGALRFSIDEWMVPLFGPDQPDPIRFDWMIERVNRCEAMIFAMVRQAATRGLSAVLDLGFTQKEHREKFRQLCADAGLDAIVHFVDVPRETRWQRVQDRNIRQGETYAMQVDRSMFDFMEQMWEPPTQDEWEAGGGCRIAF</sequence>
<organism evidence="1 2">
    <name type="scientific">Sphingorhabdus buctiana</name>
    <dbReference type="NCBI Taxonomy" id="1508805"/>
    <lineage>
        <taxon>Bacteria</taxon>
        <taxon>Pseudomonadati</taxon>
        <taxon>Pseudomonadota</taxon>
        <taxon>Alphaproteobacteria</taxon>
        <taxon>Sphingomonadales</taxon>
        <taxon>Sphingomonadaceae</taxon>
        <taxon>Sphingorhabdus</taxon>
    </lineage>
</organism>
<dbReference type="Pfam" id="PF13671">
    <property type="entry name" value="AAA_33"/>
    <property type="match status" value="1"/>
</dbReference>